<protein>
    <submittedName>
        <fullName evidence="1">Uncharacterized protein</fullName>
    </submittedName>
</protein>
<name>A0A1U7N257_9CYAN</name>
<evidence type="ECO:0000313" key="2">
    <source>
        <dbReference type="Proteomes" id="UP000186657"/>
    </source>
</evidence>
<accession>A0A1U7N257</accession>
<keyword evidence="2" id="KW-1185">Reference proteome</keyword>
<sequence>MDADKHAQIKAHAQAIAALLYEETDPQQVQTLAGIEEAVRDHILEYVSPEMGNFLSKPAAVPALDANAVSTASSAD</sequence>
<comment type="caution">
    <text evidence="1">The sequence shown here is derived from an EMBL/GenBank/DDBJ whole genome shotgun (WGS) entry which is preliminary data.</text>
</comment>
<dbReference type="AlphaFoldDB" id="A0A1U7N257"/>
<organism evidence="1 2">
    <name type="scientific">Moorena bouillonii PNG</name>
    <dbReference type="NCBI Taxonomy" id="568701"/>
    <lineage>
        <taxon>Bacteria</taxon>
        <taxon>Bacillati</taxon>
        <taxon>Cyanobacteriota</taxon>
        <taxon>Cyanophyceae</taxon>
        <taxon>Coleofasciculales</taxon>
        <taxon>Coleofasciculaceae</taxon>
        <taxon>Moorena</taxon>
    </lineage>
</organism>
<reference evidence="1 2" key="1">
    <citation type="submission" date="2016-10" db="EMBL/GenBank/DDBJ databases">
        <title>Comparative genomics uncovers the prolific and rare metabolic potential of the cyanobacterial genus Moorea.</title>
        <authorList>
            <person name="Leao T."/>
            <person name="Castelao G."/>
            <person name="Korobeynikov A."/>
            <person name="Monroe E.A."/>
            <person name="Podell S."/>
            <person name="Glukhov E."/>
            <person name="Allen E."/>
            <person name="Gerwick W.H."/>
            <person name="Gerwick L."/>
        </authorList>
    </citation>
    <scope>NUCLEOTIDE SEQUENCE [LARGE SCALE GENOMIC DNA]</scope>
    <source>
        <strain evidence="1 2">PNG5-198</strain>
    </source>
</reference>
<evidence type="ECO:0000313" key="1">
    <source>
        <dbReference type="EMBL" id="OLT60004.1"/>
    </source>
</evidence>
<dbReference type="EMBL" id="MKZS01000001">
    <property type="protein sequence ID" value="OLT60004.1"/>
    <property type="molecule type" value="Genomic_DNA"/>
</dbReference>
<gene>
    <name evidence="1" type="ORF">BJP37_14195</name>
</gene>
<proteinExistence type="predicted"/>
<dbReference type="Proteomes" id="UP000186657">
    <property type="component" value="Unassembled WGS sequence"/>
</dbReference>